<dbReference type="GO" id="GO:0009253">
    <property type="term" value="P:peptidoglycan catabolic process"/>
    <property type="evidence" value="ECO:0007669"/>
    <property type="project" value="InterPro"/>
</dbReference>
<keyword evidence="6" id="KW-0378">Hydrolase</keyword>
<dbReference type="PANTHER" id="PTHR11022">
    <property type="entry name" value="PEPTIDOGLYCAN RECOGNITION PROTEIN"/>
    <property type="match status" value="1"/>
</dbReference>
<dbReference type="SMART" id="SM00701">
    <property type="entry name" value="PGRP"/>
    <property type="match status" value="1"/>
</dbReference>
<feature type="compositionally biased region" description="Low complexity" evidence="2">
    <location>
        <begin position="53"/>
        <end position="63"/>
    </location>
</feature>
<feature type="domain" description="Peptidoglycan recognition protein family" evidence="5">
    <location>
        <begin position="94"/>
        <end position="235"/>
    </location>
</feature>
<accession>I0IBL5</accession>
<feature type="transmembrane region" description="Helical" evidence="3">
    <location>
        <begin position="21"/>
        <end position="46"/>
    </location>
</feature>
<dbReference type="HOGENOM" id="CLU_1085257_0_0_0"/>
<feature type="region of interest" description="Disordered" evidence="2">
    <location>
        <begin position="53"/>
        <end position="88"/>
    </location>
</feature>
<sequence>MSHTPPEPSADAISRRRALRVGLGGGLAALGAAWLPGCVGAVPAYYATPQSAAGTGPGASTGYPAPPRPAAPVRVVRPAPPPPAAAAPALPVSMAVTPRSSWTRAAPGTNVRAMNGVSRITVHHSAMAMRGTSANETADMLESIREGHLKRGWADIGYHFAVDRGGRVLACRDVRYQGAHAAENNEHNVGVCVLGNFDEQAPAAAQLNALHAALTSLAAAGRVPMSRIHTHQELNPTACPGRSLQRHMVLARSGRA</sequence>
<evidence type="ECO:0000256" key="3">
    <source>
        <dbReference type="SAM" id="Phobius"/>
    </source>
</evidence>
<dbReference type="InterPro" id="IPR036505">
    <property type="entry name" value="Amidase/PGRP_sf"/>
</dbReference>
<dbReference type="InterPro" id="IPR006619">
    <property type="entry name" value="PGRP_domain_met/bac"/>
</dbReference>
<protein>
    <submittedName>
        <fullName evidence="6">N-acetylmuramoyl-L-alanine amidase</fullName>
        <ecNumber evidence="6">3.5.1.28</ecNumber>
    </submittedName>
</protein>
<dbReference type="PROSITE" id="PS51318">
    <property type="entry name" value="TAT"/>
    <property type="match status" value="1"/>
</dbReference>
<dbReference type="EMBL" id="AP012338">
    <property type="protein sequence ID" value="BAM02653.1"/>
    <property type="molecule type" value="Genomic_DNA"/>
</dbReference>
<keyword evidence="3" id="KW-1133">Transmembrane helix</keyword>
<evidence type="ECO:0000313" key="7">
    <source>
        <dbReference type="Proteomes" id="UP000007881"/>
    </source>
</evidence>
<dbReference type="RefSeq" id="WP_014435873.1">
    <property type="nucleotide sequence ID" value="NC_017080.1"/>
</dbReference>
<dbReference type="SMART" id="SM00644">
    <property type="entry name" value="Ami_2"/>
    <property type="match status" value="1"/>
</dbReference>
<dbReference type="STRING" id="1142394.PSMK_04940"/>
<comment type="similarity">
    <text evidence="1">Belongs to the N-acetylmuramoyl-L-alanine amidase 2 family.</text>
</comment>
<dbReference type="Gene3D" id="3.40.80.10">
    <property type="entry name" value="Peptidoglycan recognition protein-like"/>
    <property type="match status" value="1"/>
</dbReference>
<evidence type="ECO:0000259" key="5">
    <source>
        <dbReference type="SMART" id="SM00701"/>
    </source>
</evidence>
<dbReference type="eggNOG" id="COG5632">
    <property type="taxonomic scope" value="Bacteria"/>
</dbReference>
<dbReference type="InterPro" id="IPR015510">
    <property type="entry name" value="PGRP"/>
</dbReference>
<dbReference type="OrthoDB" id="9811296at2"/>
<dbReference type="PANTHER" id="PTHR11022:SF41">
    <property type="entry name" value="PEPTIDOGLYCAN-RECOGNITION PROTEIN LC-RELATED"/>
    <property type="match status" value="1"/>
</dbReference>
<keyword evidence="3" id="KW-0472">Membrane</keyword>
<keyword evidence="7" id="KW-1185">Reference proteome</keyword>
<dbReference type="Pfam" id="PF01510">
    <property type="entry name" value="Amidase_2"/>
    <property type="match status" value="1"/>
</dbReference>
<organism evidence="6 7">
    <name type="scientific">Phycisphaera mikurensis (strain NBRC 102666 / KCTC 22515 / FYK2301M01)</name>
    <dbReference type="NCBI Taxonomy" id="1142394"/>
    <lineage>
        <taxon>Bacteria</taxon>
        <taxon>Pseudomonadati</taxon>
        <taxon>Planctomycetota</taxon>
        <taxon>Phycisphaerae</taxon>
        <taxon>Phycisphaerales</taxon>
        <taxon>Phycisphaeraceae</taxon>
        <taxon>Phycisphaera</taxon>
    </lineage>
</organism>
<proteinExistence type="inferred from homology"/>
<dbReference type="EC" id="3.5.1.28" evidence="6"/>
<keyword evidence="3" id="KW-0812">Transmembrane</keyword>
<evidence type="ECO:0000313" key="6">
    <source>
        <dbReference type="EMBL" id="BAM02653.1"/>
    </source>
</evidence>
<evidence type="ECO:0000256" key="1">
    <source>
        <dbReference type="ARBA" id="ARBA00007553"/>
    </source>
</evidence>
<reference evidence="6 7" key="1">
    <citation type="submission" date="2012-02" db="EMBL/GenBank/DDBJ databases">
        <title>Complete genome sequence of Phycisphaera mikurensis NBRC 102666.</title>
        <authorList>
            <person name="Ankai A."/>
            <person name="Hosoyama A."/>
            <person name="Terui Y."/>
            <person name="Sekine M."/>
            <person name="Fukai R."/>
            <person name="Kato Y."/>
            <person name="Nakamura S."/>
            <person name="Yamada-Narita S."/>
            <person name="Kawakoshi A."/>
            <person name="Fukunaga Y."/>
            <person name="Yamazaki S."/>
            <person name="Fujita N."/>
        </authorList>
    </citation>
    <scope>NUCLEOTIDE SEQUENCE [LARGE SCALE GENOMIC DNA]</scope>
    <source>
        <strain evidence="7">NBRC 102666 / KCTC 22515 / FYK2301M01</strain>
    </source>
</reference>
<dbReference type="GO" id="GO:0008270">
    <property type="term" value="F:zinc ion binding"/>
    <property type="evidence" value="ECO:0007669"/>
    <property type="project" value="InterPro"/>
</dbReference>
<dbReference type="CDD" id="cd06583">
    <property type="entry name" value="PGRP"/>
    <property type="match status" value="1"/>
</dbReference>
<dbReference type="InterPro" id="IPR002502">
    <property type="entry name" value="Amidase_domain"/>
</dbReference>
<feature type="domain" description="N-acetylmuramoyl-L-alanine amidase" evidence="4">
    <location>
        <begin position="106"/>
        <end position="241"/>
    </location>
</feature>
<dbReference type="SUPFAM" id="SSF55846">
    <property type="entry name" value="N-acetylmuramoyl-L-alanine amidase-like"/>
    <property type="match status" value="1"/>
</dbReference>
<evidence type="ECO:0000259" key="4">
    <source>
        <dbReference type="SMART" id="SM00644"/>
    </source>
</evidence>
<dbReference type="KEGG" id="phm:PSMK_04940"/>
<dbReference type="AlphaFoldDB" id="I0IBL5"/>
<dbReference type="InterPro" id="IPR006311">
    <property type="entry name" value="TAT_signal"/>
</dbReference>
<name>I0IBL5_PHYMF</name>
<evidence type="ECO:0000256" key="2">
    <source>
        <dbReference type="SAM" id="MobiDB-lite"/>
    </source>
</evidence>
<gene>
    <name evidence="6" type="ordered locus">PSMK_04940</name>
</gene>
<dbReference type="Proteomes" id="UP000007881">
    <property type="component" value="Chromosome"/>
</dbReference>
<dbReference type="GO" id="GO:0008745">
    <property type="term" value="F:N-acetylmuramoyl-L-alanine amidase activity"/>
    <property type="evidence" value="ECO:0007669"/>
    <property type="project" value="UniProtKB-EC"/>
</dbReference>